<dbReference type="AlphaFoldDB" id="A0AAI9VEK4"/>
<protein>
    <submittedName>
        <fullName evidence="2">Uncharacterized protein</fullName>
    </submittedName>
</protein>
<sequence length="192" mass="20624">MCQPDLNFYSTGRQAIPVLEKQENIGERGDFTGQGTYPCRGRHPPPPSGTRTPGISSESRHSKRVHTWHCIGEETYPGITYRKGHDAFDSEGRTASHARPSRGGHLIPVRVVINVIATDAAAAAAAAAHLHHQRELLVIFSIAIIVLVPKVEGKATGKQAIGASAAVRARPDMSVADVRVRRHAGDARGLGH</sequence>
<dbReference type="Proteomes" id="UP001239213">
    <property type="component" value="Unassembled WGS sequence"/>
</dbReference>
<evidence type="ECO:0000256" key="1">
    <source>
        <dbReference type="SAM" id="MobiDB-lite"/>
    </source>
</evidence>
<dbReference type="EMBL" id="MPDP01000090">
    <property type="protein sequence ID" value="KAK1482532.1"/>
    <property type="molecule type" value="Genomic_DNA"/>
</dbReference>
<gene>
    <name evidence="2" type="ORF">CCUS01_04145</name>
</gene>
<accession>A0AAI9VEK4</accession>
<feature type="region of interest" description="Disordered" evidence="1">
    <location>
        <begin position="22"/>
        <end position="64"/>
    </location>
</feature>
<name>A0AAI9VEK4_9PEZI</name>
<evidence type="ECO:0000313" key="2">
    <source>
        <dbReference type="EMBL" id="KAK1482532.1"/>
    </source>
</evidence>
<organism evidence="2 3">
    <name type="scientific">Colletotrichum cuscutae</name>
    <dbReference type="NCBI Taxonomy" id="1209917"/>
    <lineage>
        <taxon>Eukaryota</taxon>
        <taxon>Fungi</taxon>
        <taxon>Dikarya</taxon>
        <taxon>Ascomycota</taxon>
        <taxon>Pezizomycotina</taxon>
        <taxon>Sordariomycetes</taxon>
        <taxon>Hypocreomycetidae</taxon>
        <taxon>Glomerellales</taxon>
        <taxon>Glomerellaceae</taxon>
        <taxon>Colletotrichum</taxon>
        <taxon>Colletotrichum acutatum species complex</taxon>
    </lineage>
</organism>
<comment type="caution">
    <text evidence="2">The sequence shown here is derived from an EMBL/GenBank/DDBJ whole genome shotgun (WGS) entry which is preliminary data.</text>
</comment>
<reference evidence="2" key="1">
    <citation type="submission" date="2016-11" db="EMBL/GenBank/DDBJ databases">
        <title>The genome sequence of Colletotrichum cuscutae.</title>
        <authorList>
            <person name="Baroncelli R."/>
        </authorList>
    </citation>
    <scope>NUCLEOTIDE SEQUENCE</scope>
    <source>
        <strain evidence="2">IMI 304802</strain>
    </source>
</reference>
<evidence type="ECO:0000313" key="3">
    <source>
        <dbReference type="Proteomes" id="UP001239213"/>
    </source>
</evidence>
<proteinExistence type="predicted"/>
<keyword evidence="3" id="KW-1185">Reference proteome</keyword>